<sequence>MAQYFKTNNYVVSKTNDNYIVNFKYDFWGVGIGWGKKYKIWKELYIEPMLNYKFIYTIDFKAGCITGLVGGIGIGYKF</sequence>
<comment type="caution">
    <text evidence="1">The sequence shown here is derived from an EMBL/GenBank/DDBJ whole genome shotgun (WGS) entry which is preliminary data.</text>
</comment>
<protein>
    <submittedName>
        <fullName evidence="1">Uncharacterized protein</fullName>
    </submittedName>
</protein>
<dbReference type="EMBL" id="DMCX01000037">
    <property type="protein sequence ID" value="HAF08109.1"/>
    <property type="molecule type" value="Genomic_DNA"/>
</dbReference>
<dbReference type="Proteomes" id="UP000262454">
    <property type="component" value="Unassembled WGS sequence"/>
</dbReference>
<gene>
    <name evidence="1" type="ORF">DCG82_06870</name>
</gene>
<reference evidence="1 2" key="1">
    <citation type="journal article" date="2018" name="Nat. Biotechnol.">
        <title>A standardized bacterial taxonomy based on genome phylogeny substantially revises the tree of life.</title>
        <authorList>
            <person name="Parks D.H."/>
            <person name="Chuvochina M."/>
            <person name="Waite D.W."/>
            <person name="Rinke C."/>
            <person name="Skarshewski A."/>
            <person name="Chaumeil P.A."/>
            <person name="Hugenholtz P."/>
        </authorList>
    </citation>
    <scope>NUCLEOTIDE SEQUENCE [LARGE SCALE GENOMIC DNA]</scope>
    <source>
        <strain evidence="1">UBA7921</strain>
    </source>
</reference>
<evidence type="ECO:0000313" key="1">
    <source>
        <dbReference type="EMBL" id="HAF08109.1"/>
    </source>
</evidence>
<accession>A0A348MM33</accession>
<dbReference type="AlphaFoldDB" id="A0A348MM33"/>
<proteinExistence type="predicted"/>
<organism evidence="1 2">
    <name type="scientific">candidate division WOR-3 bacterium</name>
    <dbReference type="NCBI Taxonomy" id="2052148"/>
    <lineage>
        <taxon>Bacteria</taxon>
        <taxon>Bacteria division WOR-3</taxon>
    </lineage>
</organism>
<name>A0A348MM33_UNCW3</name>
<evidence type="ECO:0000313" key="2">
    <source>
        <dbReference type="Proteomes" id="UP000262454"/>
    </source>
</evidence>